<evidence type="ECO:0000256" key="3">
    <source>
        <dbReference type="ARBA" id="ARBA00022777"/>
    </source>
</evidence>
<dbReference type="Gene3D" id="3.40.1190.20">
    <property type="match status" value="1"/>
</dbReference>
<keyword evidence="3 5" id="KW-0418">Kinase</keyword>
<comment type="similarity">
    <text evidence="1">Belongs to the carbohydrate kinase PfkB family.</text>
</comment>
<dbReference type="RefSeq" id="WP_273598220.1">
    <property type="nucleotide sequence ID" value="NZ_JAQQXS010000020.1"/>
</dbReference>
<feature type="domain" description="Carbohydrate kinase PfkB" evidence="4">
    <location>
        <begin position="17"/>
        <end position="315"/>
    </location>
</feature>
<dbReference type="InterPro" id="IPR029056">
    <property type="entry name" value="Ribokinase-like"/>
</dbReference>
<reference evidence="5 6" key="1">
    <citation type="submission" date="2022-10" db="EMBL/GenBank/DDBJ databases">
        <title>paucibacter sp. hw8 Genome sequencing.</title>
        <authorList>
            <person name="Park S."/>
        </authorList>
    </citation>
    <scope>NUCLEOTIDE SEQUENCE [LARGE SCALE GENOMIC DNA]</scope>
    <source>
        <strain evidence="6">hw8</strain>
    </source>
</reference>
<dbReference type="GO" id="GO:0016301">
    <property type="term" value="F:kinase activity"/>
    <property type="evidence" value="ECO:0007669"/>
    <property type="project" value="UniProtKB-KW"/>
</dbReference>
<dbReference type="Proteomes" id="UP001219862">
    <property type="component" value="Unassembled WGS sequence"/>
</dbReference>
<evidence type="ECO:0000256" key="1">
    <source>
        <dbReference type="ARBA" id="ARBA00010688"/>
    </source>
</evidence>
<proteinExistence type="inferred from homology"/>
<sequence>MTAIEGGVCLLGETLVDEFHDRKVAGGAPFNVARSLAALVAPAKVLLLSALNSDDTAGQCILASMRRFHLDEAGLQLTPAWPSGRVSVSEQAGAGSPDDAGEGSGAHVFTIHGPAAWEHIALAPAQALLAHTRPRIFYFGSLAQRSEPSRRSVRALAEQARAQAALCYLDLNLRPGSSEPDLAAQSLSRADWVKVSEGELAQLFAWFGRASDAELDPLAAPIELSGAVDALQQRFGLRMLVLTRGAAGYAAFGAGGQVLMEGAAAPVPRLVDTVGAGDAFSAMLLAATLRRQTLVQALALANRYAAALCGERGPIPDGDAFFAPWRAALAEETRT</sequence>
<evidence type="ECO:0000313" key="6">
    <source>
        <dbReference type="Proteomes" id="UP001219862"/>
    </source>
</evidence>
<dbReference type="Pfam" id="PF00294">
    <property type="entry name" value="PfkB"/>
    <property type="match status" value="1"/>
</dbReference>
<evidence type="ECO:0000259" key="4">
    <source>
        <dbReference type="Pfam" id="PF00294"/>
    </source>
</evidence>
<keyword evidence="2" id="KW-0808">Transferase</keyword>
<comment type="caution">
    <text evidence="5">The sequence shown here is derived from an EMBL/GenBank/DDBJ whole genome shotgun (WGS) entry which is preliminary data.</text>
</comment>
<accession>A0ABT5KVV7</accession>
<evidence type="ECO:0000313" key="5">
    <source>
        <dbReference type="EMBL" id="MDC8787080.1"/>
    </source>
</evidence>
<dbReference type="InterPro" id="IPR011611">
    <property type="entry name" value="PfkB_dom"/>
</dbReference>
<dbReference type="SUPFAM" id="SSF53613">
    <property type="entry name" value="Ribokinase-like"/>
    <property type="match status" value="1"/>
</dbReference>
<dbReference type="PANTHER" id="PTHR43085:SF57">
    <property type="entry name" value="CARBOHYDRATE KINASE PFKB DOMAIN-CONTAINING PROTEIN"/>
    <property type="match status" value="1"/>
</dbReference>
<dbReference type="PANTHER" id="PTHR43085">
    <property type="entry name" value="HEXOKINASE FAMILY MEMBER"/>
    <property type="match status" value="1"/>
</dbReference>
<name>A0ABT5KVV7_9BURK</name>
<protein>
    <submittedName>
        <fullName evidence="5">PfkB family carbohydrate kinase</fullName>
    </submittedName>
</protein>
<dbReference type="InterPro" id="IPR050306">
    <property type="entry name" value="PfkB_Carbo_kinase"/>
</dbReference>
<gene>
    <name evidence="5" type="ORF">PRZ01_17960</name>
</gene>
<keyword evidence="6" id="KW-1185">Reference proteome</keyword>
<evidence type="ECO:0000256" key="2">
    <source>
        <dbReference type="ARBA" id="ARBA00022679"/>
    </source>
</evidence>
<dbReference type="EMBL" id="JAQQXS010000020">
    <property type="protein sequence ID" value="MDC8787080.1"/>
    <property type="molecule type" value="Genomic_DNA"/>
</dbReference>
<organism evidence="5 6">
    <name type="scientific">Roseateles koreensis</name>
    <dbReference type="NCBI Taxonomy" id="2987526"/>
    <lineage>
        <taxon>Bacteria</taxon>
        <taxon>Pseudomonadati</taxon>
        <taxon>Pseudomonadota</taxon>
        <taxon>Betaproteobacteria</taxon>
        <taxon>Burkholderiales</taxon>
        <taxon>Sphaerotilaceae</taxon>
        <taxon>Roseateles</taxon>
    </lineage>
</organism>